<evidence type="ECO:0000313" key="2">
    <source>
        <dbReference type="EMBL" id="MDQ0010420.1"/>
    </source>
</evidence>
<dbReference type="Proteomes" id="UP001237737">
    <property type="component" value="Unassembled WGS sequence"/>
</dbReference>
<evidence type="ECO:0000256" key="1">
    <source>
        <dbReference type="SAM" id="SignalP"/>
    </source>
</evidence>
<dbReference type="RefSeq" id="WP_306850509.1">
    <property type="nucleotide sequence ID" value="NZ_JAUSSK010000003.1"/>
</dbReference>
<comment type="caution">
    <text evidence="2">The sequence shown here is derived from an EMBL/GenBank/DDBJ whole genome shotgun (WGS) entry which is preliminary data.</text>
</comment>
<gene>
    <name evidence="2" type="ORF">J2T07_002610</name>
</gene>
<dbReference type="EMBL" id="JAUSSK010000003">
    <property type="protein sequence ID" value="MDQ0010420.1"/>
    <property type="molecule type" value="Genomic_DNA"/>
</dbReference>
<keyword evidence="3" id="KW-1185">Reference proteome</keyword>
<proteinExistence type="predicted"/>
<organism evidence="2 3">
    <name type="scientific">Luteibacter jiangsuensis</name>
    <dbReference type="NCBI Taxonomy" id="637577"/>
    <lineage>
        <taxon>Bacteria</taxon>
        <taxon>Pseudomonadati</taxon>
        <taxon>Pseudomonadota</taxon>
        <taxon>Gammaproteobacteria</taxon>
        <taxon>Lysobacterales</taxon>
        <taxon>Rhodanobacteraceae</taxon>
        <taxon>Luteibacter</taxon>
    </lineage>
</organism>
<feature type="signal peptide" evidence="1">
    <location>
        <begin position="1"/>
        <end position="18"/>
    </location>
</feature>
<accession>A0ABT9T094</accession>
<sequence>MKTVVLALLLGLPAIAAATPPPGTHGQPAPAPDPMKRFVWRDEAAGYTFVAPPRWAGKVRAVPLESAELAQSGATSGVCFMAGSKTLLVLLATDESRMQALTAAGGSELSRHGERVVAVKMVEDGGELALTNEELASAVQWDGGASGSIAR</sequence>
<reference evidence="2 3" key="1">
    <citation type="submission" date="2023-07" db="EMBL/GenBank/DDBJ databases">
        <title>Sorghum-associated microbial communities from plants grown in Nebraska, USA.</title>
        <authorList>
            <person name="Schachtman D."/>
        </authorList>
    </citation>
    <scope>NUCLEOTIDE SEQUENCE [LARGE SCALE GENOMIC DNA]</scope>
    <source>
        <strain evidence="2 3">CC60</strain>
    </source>
</reference>
<name>A0ABT9T094_9GAMM</name>
<evidence type="ECO:0000313" key="3">
    <source>
        <dbReference type="Proteomes" id="UP001237737"/>
    </source>
</evidence>
<keyword evidence="1" id="KW-0732">Signal</keyword>
<feature type="chain" id="PRO_5045645313" evidence="1">
    <location>
        <begin position="19"/>
        <end position="151"/>
    </location>
</feature>
<protein>
    <submittedName>
        <fullName evidence="2">Uncharacterized protein</fullName>
    </submittedName>
</protein>